<protein>
    <submittedName>
        <fullName evidence="2">Uncharacterized protein</fullName>
    </submittedName>
</protein>
<organism evidence="2 3">
    <name type="scientific">Melipona bicolor</name>
    <dbReference type="NCBI Taxonomy" id="60889"/>
    <lineage>
        <taxon>Eukaryota</taxon>
        <taxon>Metazoa</taxon>
        <taxon>Ecdysozoa</taxon>
        <taxon>Arthropoda</taxon>
        <taxon>Hexapoda</taxon>
        <taxon>Insecta</taxon>
        <taxon>Pterygota</taxon>
        <taxon>Neoptera</taxon>
        <taxon>Endopterygota</taxon>
        <taxon>Hymenoptera</taxon>
        <taxon>Apocrita</taxon>
        <taxon>Aculeata</taxon>
        <taxon>Apoidea</taxon>
        <taxon>Anthophila</taxon>
        <taxon>Apidae</taxon>
        <taxon>Melipona</taxon>
    </lineage>
</organism>
<feature type="region of interest" description="Disordered" evidence="1">
    <location>
        <begin position="12"/>
        <end position="47"/>
    </location>
</feature>
<proteinExistence type="predicted"/>
<dbReference type="EMBL" id="JAHYIQ010000002">
    <property type="protein sequence ID" value="KAK1134661.1"/>
    <property type="molecule type" value="Genomic_DNA"/>
</dbReference>
<evidence type="ECO:0000313" key="2">
    <source>
        <dbReference type="EMBL" id="KAK1134661.1"/>
    </source>
</evidence>
<evidence type="ECO:0000256" key="1">
    <source>
        <dbReference type="SAM" id="MobiDB-lite"/>
    </source>
</evidence>
<dbReference type="Proteomes" id="UP001177670">
    <property type="component" value="Unassembled WGS sequence"/>
</dbReference>
<keyword evidence="3" id="KW-1185">Reference proteome</keyword>
<name>A0AA40GCU0_9HYME</name>
<reference evidence="2" key="1">
    <citation type="submission" date="2021-10" db="EMBL/GenBank/DDBJ databases">
        <title>Melipona bicolor Genome sequencing and assembly.</title>
        <authorList>
            <person name="Araujo N.S."/>
            <person name="Arias M.C."/>
        </authorList>
    </citation>
    <scope>NUCLEOTIDE SEQUENCE</scope>
    <source>
        <strain evidence="2">USP_2M_L1-L4_2017</strain>
        <tissue evidence="2">Whole body</tissue>
    </source>
</reference>
<sequence>MAVSMTQLLTFLRRSDSTRNKNNPNNFPGENQSNRSNKPDIGPVHVEKSHVPLSVRIHAGTIEVERNPIAPANWNALSTKSPQTSIILTGLPEYTHSLSKSSSLFFIYEGVRSFNPGPSSCQDTTRKDSRD</sequence>
<feature type="compositionally biased region" description="Low complexity" evidence="1">
    <location>
        <begin position="20"/>
        <end position="34"/>
    </location>
</feature>
<accession>A0AA40GCU0</accession>
<gene>
    <name evidence="2" type="ORF">K0M31_007441</name>
</gene>
<dbReference type="AlphaFoldDB" id="A0AA40GCU0"/>
<evidence type="ECO:0000313" key="3">
    <source>
        <dbReference type="Proteomes" id="UP001177670"/>
    </source>
</evidence>
<comment type="caution">
    <text evidence="2">The sequence shown here is derived from an EMBL/GenBank/DDBJ whole genome shotgun (WGS) entry which is preliminary data.</text>
</comment>